<protein>
    <submittedName>
        <fullName evidence="2">Peptidoglycan hydrolase</fullName>
    </submittedName>
</protein>
<reference evidence="2 3" key="1">
    <citation type="journal article" date="2011" name="Front. Microbiol.">
        <title>Genomic signatures of strain selection and enhancement in Bacillus atrophaeus var. globigii, a historical biowarfare simulant.</title>
        <authorList>
            <person name="Gibbons H.S."/>
            <person name="Broomall S.M."/>
            <person name="McNew L.A."/>
            <person name="Daligault H."/>
            <person name="Chapman C."/>
            <person name="Bruce D."/>
            <person name="Karavis M."/>
            <person name="Krepps M."/>
            <person name="McGregor P.A."/>
            <person name="Hong C."/>
            <person name="Park K.H."/>
            <person name="Akmal A."/>
            <person name="Feldman A."/>
            <person name="Lin J.S."/>
            <person name="Chang W.E."/>
            <person name="Higgs B.W."/>
            <person name="Demirev P."/>
            <person name="Lindquist J."/>
            <person name="Liem A."/>
            <person name="Fochler E."/>
            <person name="Read T.D."/>
            <person name="Tapia R."/>
            <person name="Johnson S."/>
            <person name="Bishop-Lilly K.A."/>
            <person name="Detter C."/>
            <person name="Han C."/>
            <person name="Sozhamannan S."/>
            <person name="Rosenzweig C.N."/>
            <person name="Skowronski E.W."/>
        </authorList>
    </citation>
    <scope>NUCLEOTIDE SEQUENCE [LARGE SCALE GENOMIC DNA]</scope>
    <source>
        <strain evidence="2 3">TPS4-2</strain>
    </source>
</reference>
<dbReference type="PANTHER" id="PTHR40572:SF1">
    <property type="entry name" value="PROTEIN BAX"/>
    <property type="match status" value="1"/>
</dbReference>
<evidence type="ECO:0000313" key="3">
    <source>
        <dbReference type="Proteomes" id="UP000288361"/>
    </source>
</evidence>
<accession>A0A432YWG1</accession>
<dbReference type="EMBL" id="PIQA01000001">
    <property type="protein sequence ID" value="RUO67660.1"/>
    <property type="molecule type" value="Genomic_DNA"/>
</dbReference>
<evidence type="ECO:0000259" key="1">
    <source>
        <dbReference type="Pfam" id="PF01832"/>
    </source>
</evidence>
<dbReference type="InterPro" id="IPR002901">
    <property type="entry name" value="MGlyc_endo_b_GlcNAc-like_dom"/>
</dbReference>
<comment type="caution">
    <text evidence="2">The sequence shown here is derived from an EMBL/GenBank/DDBJ whole genome shotgun (WGS) entry which is preliminary data.</text>
</comment>
<dbReference type="AlphaFoldDB" id="A0A432YWG1"/>
<evidence type="ECO:0000313" key="2">
    <source>
        <dbReference type="EMBL" id="RUO67660.1"/>
    </source>
</evidence>
<gene>
    <name evidence="2" type="ORF">CWI73_02020</name>
</gene>
<keyword evidence="2" id="KW-0378">Hydrolase</keyword>
<sequence length="283" mass="32499">MRIATIILFIILCVAALLTPWFIPKGSLKKGDTSVTAHLPPIPNVEIKTSMPEFSAMTDVSEKKEAFFRFLLPMVEAENIRILHERAYLKDVYGRFQEGRLTADDKQKIDEWIEYYRLEEDIAIDDNLFGLLKRRMDIIPEMMVLVQAANESGWGTSRFSRMGLNLFGQWCYVKGCGLVPTGRGEDGRHEVAKFDSVNESVKSYMRNINTHGAYLDLRLLREQKRLDNEDITANDLIVGLESYSERGDEYIEELRAMIRINRPIVNEVRQELDTETSSEAAPQ</sequence>
<dbReference type="Pfam" id="PF01832">
    <property type="entry name" value="Glucosaminidase"/>
    <property type="match status" value="1"/>
</dbReference>
<dbReference type="InterPro" id="IPR053195">
    <property type="entry name" value="Bax-like"/>
</dbReference>
<dbReference type="PANTHER" id="PTHR40572">
    <property type="entry name" value="PROTEIN BAX"/>
    <property type="match status" value="1"/>
</dbReference>
<dbReference type="RefSeq" id="WP_126751317.1">
    <property type="nucleotide sequence ID" value="NZ_JBHUMT010000016.1"/>
</dbReference>
<organism evidence="2 3">
    <name type="scientific">Idiomarina piscisalsi</name>
    <dbReference type="NCBI Taxonomy" id="1096243"/>
    <lineage>
        <taxon>Bacteria</taxon>
        <taxon>Pseudomonadati</taxon>
        <taxon>Pseudomonadota</taxon>
        <taxon>Gammaproteobacteria</taxon>
        <taxon>Alteromonadales</taxon>
        <taxon>Idiomarinaceae</taxon>
        <taxon>Idiomarina</taxon>
    </lineage>
</organism>
<proteinExistence type="predicted"/>
<dbReference type="GO" id="GO:0004040">
    <property type="term" value="F:amidase activity"/>
    <property type="evidence" value="ECO:0007669"/>
    <property type="project" value="InterPro"/>
</dbReference>
<dbReference type="Proteomes" id="UP000288361">
    <property type="component" value="Unassembled WGS sequence"/>
</dbReference>
<dbReference type="Gene3D" id="1.10.530.10">
    <property type="match status" value="1"/>
</dbReference>
<name>A0A432YWG1_9GAMM</name>
<feature type="domain" description="Mannosyl-glycoprotein endo-beta-N-acetylglucosamidase-like" evidence="1">
    <location>
        <begin position="133"/>
        <end position="222"/>
    </location>
</feature>